<accession>A0A5J4PFL9</accession>
<reference evidence="7" key="1">
    <citation type="submission" date="2019-03" db="EMBL/GenBank/DDBJ databases">
        <title>Single cell metagenomics reveals metabolic interactions within the superorganism composed of flagellate Streblomastix strix and complex community of Bacteroidetes bacteria on its surface.</title>
        <authorList>
            <person name="Treitli S.C."/>
            <person name="Kolisko M."/>
            <person name="Husnik F."/>
            <person name="Keeling P."/>
            <person name="Hampl V."/>
        </authorList>
    </citation>
    <scope>NUCLEOTIDE SEQUENCE</scope>
    <source>
        <strain evidence="7">STM</strain>
    </source>
</reference>
<feature type="non-terminal residue" evidence="7">
    <location>
        <position position="275"/>
    </location>
</feature>
<feature type="transmembrane region" description="Helical" evidence="5">
    <location>
        <begin position="108"/>
        <end position="129"/>
    </location>
</feature>
<evidence type="ECO:0000313" key="7">
    <source>
        <dbReference type="EMBL" id="KAA6308265.1"/>
    </source>
</evidence>
<dbReference type="PANTHER" id="PTHR23514:SF13">
    <property type="entry name" value="INNER MEMBRANE PROTEIN YBJJ"/>
    <property type="match status" value="1"/>
</dbReference>
<gene>
    <name evidence="7" type="ORF">EZS27_040056</name>
</gene>
<evidence type="ECO:0000256" key="4">
    <source>
        <dbReference type="ARBA" id="ARBA00023136"/>
    </source>
</evidence>
<comment type="subcellular location">
    <subcellularLocation>
        <location evidence="1">Membrane</location>
        <topology evidence="1">Multi-pass membrane protein</topology>
    </subcellularLocation>
</comment>
<dbReference type="EMBL" id="SNRY01008592">
    <property type="protein sequence ID" value="KAA6308265.1"/>
    <property type="molecule type" value="Genomic_DNA"/>
</dbReference>
<dbReference type="AlphaFoldDB" id="A0A5J4PFL9"/>
<dbReference type="InterPro" id="IPR011701">
    <property type="entry name" value="MFS"/>
</dbReference>
<dbReference type="InterPro" id="IPR051788">
    <property type="entry name" value="MFS_Transporter"/>
</dbReference>
<feature type="transmembrane region" description="Helical" evidence="5">
    <location>
        <begin position="80"/>
        <end position="102"/>
    </location>
</feature>
<proteinExistence type="predicted"/>
<evidence type="ECO:0000256" key="1">
    <source>
        <dbReference type="ARBA" id="ARBA00004141"/>
    </source>
</evidence>
<dbReference type="InterPro" id="IPR036259">
    <property type="entry name" value="MFS_trans_sf"/>
</dbReference>
<evidence type="ECO:0000256" key="5">
    <source>
        <dbReference type="SAM" id="Phobius"/>
    </source>
</evidence>
<dbReference type="GO" id="GO:0022857">
    <property type="term" value="F:transmembrane transporter activity"/>
    <property type="evidence" value="ECO:0007669"/>
    <property type="project" value="InterPro"/>
</dbReference>
<feature type="non-terminal residue" evidence="7">
    <location>
        <position position="1"/>
    </location>
</feature>
<dbReference type="CDD" id="cd17393">
    <property type="entry name" value="MFS_MosC_like"/>
    <property type="match status" value="1"/>
</dbReference>
<dbReference type="Gene3D" id="1.20.1250.20">
    <property type="entry name" value="MFS general substrate transporter like domains"/>
    <property type="match status" value="1"/>
</dbReference>
<keyword evidence="3 5" id="KW-1133">Transmembrane helix</keyword>
<dbReference type="Pfam" id="PF07690">
    <property type="entry name" value="MFS_1"/>
    <property type="match status" value="1"/>
</dbReference>
<feature type="transmembrane region" description="Helical" evidence="5">
    <location>
        <begin position="255"/>
        <end position="271"/>
    </location>
</feature>
<feature type="transmembrane region" description="Helical" evidence="5">
    <location>
        <begin position="167"/>
        <end position="184"/>
    </location>
</feature>
<dbReference type="InterPro" id="IPR020846">
    <property type="entry name" value="MFS_dom"/>
</dbReference>
<dbReference type="PANTHER" id="PTHR23514">
    <property type="entry name" value="BYPASS OF STOP CODON PROTEIN 6"/>
    <property type="match status" value="1"/>
</dbReference>
<feature type="transmembrane region" description="Helical" evidence="5">
    <location>
        <begin position="12"/>
        <end position="33"/>
    </location>
</feature>
<dbReference type="GO" id="GO:0016020">
    <property type="term" value="C:membrane"/>
    <property type="evidence" value="ECO:0007669"/>
    <property type="project" value="UniProtKB-SubCell"/>
</dbReference>
<keyword evidence="2 5" id="KW-0812">Transmembrane</keyword>
<organism evidence="7">
    <name type="scientific">termite gut metagenome</name>
    <dbReference type="NCBI Taxonomy" id="433724"/>
    <lineage>
        <taxon>unclassified sequences</taxon>
        <taxon>metagenomes</taxon>
        <taxon>organismal metagenomes</taxon>
    </lineage>
</organism>
<name>A0A5J4PFL9_9ZZZZ</name>
<evidence type="ECO:0000256" key="3">
    <source>
        <dbReference type="ARBA" id="ARBA00022989"/>
    </source>
</evidence>
<feature type="domain" description="Major facilitator superfamily (MFS) profile" evidence="6">
    <location>
        <begin position="14"/>
        <end position="275"/>
    </location>
</feature>
<dbReference type="PROSITE" id="PS50850">
    <property type="entry name" value="MFS"/>
    <property type="match status" value="1"/>
</dbReference>
<dbReference type="SUPFAM" id="SSF103473">
    <property type="entry name" value="MFS general substrate transporter"/>
    <property type="match status" value="1"/>
</dbReference>
<feature type="transmembrane region" description="Helical" evidence="5">
    <location>
        <begin position="141"/>
        <end position="161"/>
    </location>
</feature>
<protein>
    <submittedName>
        <fullName evidence="7">Inner membrane protein YbjJ</fullName>
    </submittedName>
</protein>
<sequence length="275" mass="30208">LLSNLKDKKAKSWYRVSVAAYFFVAGLVFASWASRIPDIKRALGMNEAELGGVLFFIPIGQMSAMALSGWLVSRYGSRKMLVIAALFYAFALILLGAVSSVWQLSAGLFLFGMAANLFNISVNTQAVGVEKLYGSSIMASFHGLWSLAGFAGGLISTVLVAIDISPFFHFCLIFMIALVIALTLRRSVLPRDEQQSKKNALQPGEKKKIFTRPDRYVCILGLMACGSMVCEGTMFDWSSVYFEEIIMPPKNLIRLGYIAAMFSMAGGRFVADRLI</sequence>
<feature type="transmembrane region" description="Helical" evidence="5">
    <location>
        <begin position="216"/>
        <end position="235"/>
    </location>
</feature>
<evidence type="ECO:0000259" key="6">
    <source>
        <dbReference type="PROSITE" id="PS50850"/>
    </source>
</evidence>
<comment type="caution">
    <text evidence="7">The sequence shown here is derived from an EMBL/GenBank/DDBJ whole genome shotgun (WGS) entry which is preliminary data.</text>
</comment>
<feature type="transmembrane region" description="Helical" evidence="5">
    <location>
        <begin position="53"/>
        <end position="73"/>
    </location>
</feature>
<keyword evidence="4 5" id="KW-0472">Membrane</keyword>
<evidence type="ECO:0000256" key="2">
    <source>
        <dbReference type="ARBA" id="ARBA00022692"/>
    </source>
</evidence>